<keyword evidence="3" id="KW-1185">Reference proteome</keyword>
<comment type="caution">
    <text evidence="2">The sequence shown here is derived from an EMBL/GenBank/DDBJ whole genome shotgun (WGS) entry which is preliminary data.</text>
</comment>
<dbReference type="SUPFAM" id="SSF143422">
    <property type="entry name" value="Transposase IS200-like"/>
    <property type="match status" value="1"/>
</dbReference>
<dbReference type="InterPro" id="IPR002686">
    <property type="entry name" value="Transposase_17"/>
</dbReference>
<evidence type="ECO:0000313" key="3">
    <source>
        <dbReference type="Proteomes" id="UP001064106"/>
    </source>
</evidence>
<evidence type="ECO:0000259" key="1">
    <source>
        <dbReference type="SMART" id="SM01321"/>
    </source>
</evidence>
<dbReference type="Pfam" id="PF01797">
    <property type="entry name" value="Y1_Tnp"/>
    <property type="match status" value="1"/>
</dbReference>
<dbReference type="SMART" id="SM01321">
    <property type="entry name" value="Y1_Tnp"/>
    <property type="match status" value="1"/>
</dbReference>
<dbReference type="Gene3D" id="3.30.70.1290">
    <property type="entry name" value="Transposase IS200-like"/>
    <property type="match status" value="1"/>
</dbReference>
<dbReference type="NCBIfam" id="NF047646">
    <property type="entry name" value="REP_Tyr_transpos"/>
    <property type="match status" value="1"/>
</dbReference>
<reference evidence="2" key="1">
    <citation type="submission" date="2012-09" db="EMBL/GenBank/DDBJ databases">
        <title>Genome Sequence of alkane-degrading Bacterium Alcanivorax balearicus MACL04.</title>
        <authorList>
            <person name="Lai Q."/>
            <person name="Shao Z."/>
        </authorList>
    </citation>
    <scope>NUCLEOTIDE SEQUENCE</scope>
    <source>
        <strain evidence="2">MACL04</strain>
    </source>
</reference>
<protein>
    <recommendedName>
        <fullName evidence="1">Transposase IS200-like domain-containing protein</fullName>
    </recommendedName>
</protein>
<organism evidence="2 3">
    <name type="scientific">Alloalcanivorax balearicus MACL04</name>
    <dbReference type="NCBI Taxonomy" id="1177182"/>
    <lineage>
        <taxon>Bacteria</taxon>
        <taxon>Pseudomonadati</taxon>
        <taxon>Pseudomonadota</taxon>
        <taxon>Gammaproteobacteria</taxon>
        <taxon>Oceanospirillales</taxon>
        <taxon>Alcanivoracaceae</taxon>
        <taxon>Alloalcanivorax</taxon>
    </lineage>
</organism>
<dbReference type="RefSeq" id="WP_262461036.1">
    <property type="nucleotide sequence ID" value="NZ_ARXS01000016.1"/>
</dbReference>
<dbReference type="PANTHER" id="PTHR34322:SF2">
    <property type="entry name" value="TRANSPOSASE IS200-LIKE DOMAIN-CONTAINING PROTEIN"/>
    <property type="match status" value="1"/>
</dbReference>
<accession>A0ABT2R0X2</accession>
<dbReference type="PANTHER" id="PTHR34322">
    <property type="entry name" value="TRANSPOSASE, Y1_TNP DOMAIN-CONTAINING"/>
    <property type="match status" value="1"/>
</dbReference>
<name>A0ABT2R0X2_9GAMM</name>
<evidence type="ECO:0000313" key="2">
    <source>
        <dbReference type="EMBL" id="MCU5783430.1"/>
    </source>
</evidence>
<proteinExistence type="predicted"/>
<dbReference type="Proteomes" id="UP001064106">
    <property type="component" value="Unassembled WGS sequence"/>
</dbReference>
<feature type="domain" description="Transposase IS200-like" evidence="1">
    <location>
        <begin position="9"/>
        <end position="123"/>
    </location>
</feature>
<sequence length="326" mass="37090">MARPLRLEFAGALYHVTSRGNRRDLIYETDEDRHAFLAVLDDVDEIFNWVCHAYCLMGNHYHLLVETPDGNLSKGMRHLNGVYTQVFNRHHRRVGHVFQGRYKAILVDREEYLLELARYIVLNPVRAGLVRDALDWPWSSYRATLGYKSELKTLHTDAVLAVFGGTWRAAVRRYERFVSEGRGQPSPWGELKNQVYLGSESFVNEMQSHIERPDELSEVPAAQRRPTARSLMLYAEAAGSRDEAIVRAYASGGYSMKEIGQFFGCTIPGSVESLERQMARPDPQSRKSLVASSWLVRPPEPWGTSLTRWPMKPTLPGLIVGVMIPS</sequence>
<dbReference type="InterPro" id="IPR036515">
    <property type="entry name" value="Transposase_17_sf"/>
</dbReference>
<dbReference type="EMBL" id="ARXS01000016">
    <property type="protein sequence ID" value="MCU5783430.1"/>
    <property type="molecule type" value="Genomic_DNA"/>
</dbReference>
<gene>
    <name evidence="2" type="ORF">MA04_02730</name>
</gene>